<dbReference type="Gene3D" id="3.20.20.70">
    <property type="entry name" value="Aldolase class I"/>
    <property type="match status" value="1"/>
</dbReference>
<proteinExistence type="inferred from homology"/>
<dbReference type="CDD" id="cd02933">
    <property type="entry name" value="OYE_like_FMN"/>
    <property type="match status" value="1"/>
</dbReference>
<dbReference type="GO" id="GO:0016628">
    <property type="term" value="F:oxidoreductase activity, acting on the CH-CH group of donors, NAD or NADP as acceptor"/>
    <property type="evidence" value="ECO:0007669"/>
    <property type="project" value="UniProtKB-ARBA"/>
</dbReference>
<keyword evidence="6" id="KW-1185">Reference proteome</keyword>
<evidence type="ECO:0000313" key="6">
    <source>
        <dbReference type="Proteomes" id="UP000009168"/>
    </source>
</evidence>
<comment type="cofactor">
    <cofactor evidence="1">
        <name>FMN</name>
        <dbReference type="ChEBI" id="CHEBI:58210"/>
    </cofactor>
</comment>
<dbReference type="PANTHER" id="PTHR22893:SF91">
    <property type="entry name" value="NADPH DEHYDROGENASE 2-RELATED"/>
    <property type="match status" value="1"/>
</dbReference>
<keyword evidence="3" id="KW-0560">Oxidoreductase</keyword>
<dbReference type="InParanoid" id="Q22W52"/>
<protein>
    <submittedName>
        <fullName evidence="5">FAD/FMN-binding family oxidoreductase</fullName>
    </submittedName>
</protein>
<sequence length="392" mass="43623">MGCTSSNEVVEADIKNDLSLYFQTGKIGSIQVKNRFVMAALTRCRANPATGIANDIMVDYYSQRASFGMILTECSQISPLSNAFPGSAGIYSKEQVEGWKKVTQKVHEKGGKIVLQIWHSGRAVLKEFIGGADPLAPSAIAIRTPHAYTKGPHPVPKEMTKEDIKKVVEEFRQGALNAKEAGFDGVQLHGANGYLVDQFLRDGTNKRTDEYGGSIANRTRFLLECLDALISVFGADKVGIKLSPTGRYNDMYDSNPKELMKYVLAELEKKKIAFVEVKRHGFLESSKDPNQENDDFGQTQPKKQWPDIFQQIRNLYKGTLILNDGITKEEGLDLLKNRQADFISFGQFAISNPDLPYRFKQGLELAKADYTTFFTPGAKGYSDYPTAQTQKS</sequence>
<dbReference type="InterPro" id="IPR045247">
    <property type="entry name" value="Oye-like"/>
</dbReference>
<gene>
    <name evidence="5" type="ORF">TTHERM_00160800</name>
</gene>
<dbReference type="KEGG" id="tet:TTHERM_00160800"/>
<dbReference type="OrthoDB" id="72788at2759"/>
<evidence type="ECO:0000256" key="3">
    <source>
        <dbReference type="ARBA" id="ARBA00023002"/>
    </source>
</evidence>
<dbReference type="OMA" id="GKGPVGY"/>
<name>Q22W52_TETTS</name>
<dbReference type="PANTHER" id="PTHR22893">
    <property type="entry name" value="NADH OXIDOREDUCTASE-RELATED"/>
    <property type="match status" value="1"/>
</dbReference>
<dbReference type="InterPro" id="IPR001155">
    <property type="entry name" value="OxRdtase_FMN_N"/>
</dbReference>
<evidence type="ECO:0000259" key="4">
    <source>
        <dbReference type="Pfam" id="PF00724"/>
    </source>
</evidence>
<dbReference type="Pfam" id="PF00724">
    <property type="entry name" value="Oxidored_FMN"/>
    <property type="match status" value="1"/>
</dbReference>
<dbReference type="HOGENOM" id="CLU_012153_0_0_1"/>
<dbReference type="RefSeq" id="XP_001009810.1">
    <property type="nucleotide sequence ID" value="XM_001009810.1"/>
</dbReference>
<dbReference type="eggNOG" id="KOG0134">
    <property type="taxonomic scope" value="Eukaryota"/>
</dbReference>
<dbReference type="EMBL" id="GG662820">
    <property type="protein sequence ID" value="EAR89565.1"/>
    <property type="molecule type" value="Genomic_DNA"/>
</dbReference>
<dbReference type="InterPro" id="IPR013785">
    <property type="entry name" value="Aldolase_TIM"/>
</dbReference>
<dbReference type="Proteomes" id="UP000009168">
    <property type="component" value="Unassembled WGS sequence"/>
</dbReference>
<dbReference type="SUPFAM" id="SSF51395">
    <property type="entry name" value="FMN-linked oxidoreductases"/>
    <property type="match status" value="1"/>
</dbReference>
<accession>Q22W52</accession>
<evidence type="ECO:0000256" key="1">
    <source>
        <dbReference type="ARBA" id="ARBA00001917"/>
    </source>
</evidence>
<reference evidence="6" key="1">
    <citation type="journal article" date="2006" name="PLoS Biol.">
        <title>Macronuclear genome sequence of the ciliate Tetrahymena thermophila, a model eukaryote.</title>
        <authorList>
            <person name="Eisen J.A."/>
            <person name="Coyne R.S."/>
            <person name="Wu M."/>
            <person name="Wu D."/>
            <person name="Thiagarajan M."/>
            <person name="Wortman J.R."/>
            <person name="Badger J.H."/>
            <person name="Ren Q."/>
            <person name="Amedeo P."/>
            <person name="Jones K.M."/>
            <person name="Tallon L.J."/>
            <person name="Delcher A.L."/>
            <person name="Salzberg S.L."/>
            <person name="Silva J.C."/>
            <person name="Haas B.J."/>
            <person name="Majoros W.H."/>
            <person name="Farzad M."/>
            <person name="Carlton J.M."/>
            <person name="Smith R.K. Jr."/>
            <person name="Garg J."/>
            <person name="Pearlman R.E."/>
            <person name="Karrer K.M."/>
            <person name="Sun L."/>
            <person name="Manning G."/>
            <person name="Elde N.C."/>
            <person name="Turkewitz A.P."/>
            <person name="Asai D.J."/>
            <person name="Wilkes D.E."/>
            <person name="Wang Y."/>
            <person name="Cai H."/>
            <person name="Collins K."/>
            <person name="Stewart B.A."/>
            <person name="Lee S.R."/>
            <person name="Wilamowska K."/>
            <person name="Weinberg Z."/>
            <person name="Ruzzo W.L."/>
            <person name="Wloga D."/>
            <person name="Gaertig J."/>
            <person name="Frankel J."/>
            <person name="Tsao C.-C."/>
            <person name="Gorovsky M.A."/>
            <person name="Keeling P.J."/>
            <person name="Waller R.F."/>
            <person name="Patron N.J."/>
            <person name="Cherry J.M."/>
            <person name="Stover N.A."/>
            <person name="Krieger C.J."/>
            <person name="del Toro C."/>
            <person name="Ryder H.F."/>
            <person name="Williamson S.C."/>
            <person name="Barbeau R.A."/>
            <person name="Hamilton E.P."/>
            <person name="Orias E."/>
        </authorList>
    </citation>
    <scope>NUCLEOTIDE SEQUENCE [LARGE SCALE GENOMIC DNA]</scope>
    <source>
        <strain evidence="6">SB210</strain>
    </source>
</reference>
<organism evidence="5 6">
    <name type="scientific">Tetrahymena thermophila (strain SB210)</name>
    <dbReference type="NCBI Taxonomy" id="312017"/>
    <lineage>
        <taxon>Eukaryota</taxon>
        <taxon>Sar</taxon>
        <taxon>Alveolata</taxon>
        <taxon>Ciliophora</taxon>
        <taxon>Intramacronucleata</taxon>
        <taxon>Oligohymenophorea</taxon>
        <taxon>Hymenostomatida</taxon>
        <taxon>Tetrahymenina</taxon>
        <taxon>Tetrahymenidae</taxon>
        <taxon>Tetrahymena</taxon>
    </lineage>
</organism>
<evidence type="ECO:0000313" key="5">
    <source>
        <dbReference type="EMBL" id="EAR89565.1"/>
    </source>
</evidence>
<dbReference type="GeneID" id="7833984"/>
<dbReference type="STRING" id="312017.Q22W52"/>
<dbReference type="GO" id="GO:0005829">
    <property type="term" value="C:cytosol"/>
    <property type="evidence" value="ECO:0007669"/>
    <property type="project" value="UniProtKB-ARBA"/>
</dbReference>
<evidence type="ECO:0000256" key="2">
    <source>
        <dbReference type="ARBA" id="ARBA00005979"/>
    </source>
</evidence>
<dbReference type="AlphaFoldDB" id="Q22W52"/>
<dbReference type="GO" id="GO:0010181">
    <property type="term" value="F:FMN binding"/>
    <property type="evidence" value="ECO:0007669"/>
    <property type="project" value="InterPro"/>
</dbReference>
<comment type="similarity">
    <text evidence="2">Belongs to the NADH:flavin oxidoreductase/NADH oxidase family.</text>
</comment>
<dbReference type="FunFam" id="3.20.20.70:FF:000059">
    <property type="entry name" value="N-ethylmaleimide reductase, FMN-linked"/>
    <property type="match status" value="1"/>
</dbReference>
<feature type="domain" description="NADH:flavin oxidoreductase/NADH oxidase N-terminal" evidence="4">
    <location>
        <begin position="25"/>
        <end position="365"/>
    </location>
</feature>